<comment type="caution">
    <text evidence="3">The sequence shown here is derived from an EMBL/GenBank/DDBJ whole genome shotgun (WGS) entry which is preliminary data.</text>
</comment>
<feature type="compositionally biased region" description="Low complexity" evidence="1">
    <location>
        <begin position="104"/>
        <end position="117"/>
    </location>
</feature>
<sequence>MLLSVVTLACLAQGILAQITIITGDNNQDNQNCPGVLNNHGDNKGYCCVGGELDLSTCEGWPICTGSSWKAKSQSCYTTIPLSVSDYDSRIKSASSKYLNGNEATATDDAASASSTGDKSKEAASKTDEQTASETSSGAKSSQTGNDSNMKTPGSIGGLLGGVMAVLMVL</sequence>
<evidence type="ECO:0000256" key="2">
    <source>
        <dbReference type="SAM" id="SignalP"/>
    </source>
</evidence>
<keyword evidence="2" id="KW-0732">Signal</keyword>
<protein>
    <submittedName>
        <fullName evidence="3">Uncharacterized protein</fullName>
    </submittedName>
</protein>
<keyword evidence="4" id="KW-1185">Reference proteome</keyword>
<feature type="signal peptide" evidence="2">
    <location>
        <begin position="1"/>
        <end position="17"/>
    </location>
</feature>
<feature type="region of interest" description="Disordered" evidence="1">
    <location>
        <begin position="104"/>
        <end position="155"/>
    </location>
</feature>
<evidence type="ECO:0000313" key="3">
    <source>
        <dbReference type="EMBL" id="KAF4345023.1"/>
    </source>
</evidence>
<dbReference type="Proteomes" id="UP000730481">
    <property type="component" value="Unassembled WGS sequence"/>
</dbReference>
<reference evidence="3" key="2">
    <citation type="submission" date="2020-02" db="EMBL/GenBank/DDBJ databases">
        <title>Identification and distribution of gene clusters putatively required for synthesis of sphingolipid metabolism inhibitors in phylogenetically diverse species of the filamentous fungus Fusarium.</title>
        <authorList>
            <person name="Kim H.-S."/>
            <person name="Busman M."/>
            <person name="Brown D.W."/>
            <person name="Divon H."/>
            <person name="Uhlig S."/>
            <person name="Proctor R.H."/>
        </authorList>
    </citation>
    <scope>NUCLEOTIDE SEQUENCE</scope>
    <source>
        <strain evidence="3">NRRL 25174</strain>
    </source>
</reference>
<name>A0A9P5AUL9_9HYPO</name>
<evidence type="ECO:0000313" key="4">
    <source>
        <dbReference type="Proteomes" id="UP000730481"/>
    </source>
</evidence>
<dbReference type="EMBL" id="PVQB02000034">
    <property type="protein sequence ID" value="KAF4345023.1"/>
    <property type="molecule type" value="Genomic_DNA"/>
</dbReference>
<reference evidence="3" key="1">
    <citation type="journal article" date="2017" name="Mycologia">
        <title>Fusarium algeriense, sp. nov., a novel toxigenic crown rot pathogen of durum wheat from Algeria is nested in the Fusarium burgessii species complex.</title>
        <authorList>
            <person name="Laraba I."/>
            <person name="Keddad A."/>
            <person name="Boureghda H."/>
            <person name="Abdallah N."/>
            <person name="Vaughan M.M."/>
            <person name="Proctor R.H."/>
            <person name="Busman M."/>
            <person name="O'Donnell K."/>
        </authorList>
    </citation>
    <scope>NUCLEOTIDE SEQUENCE</scope>
    <source>
        <strain evidence="3">NRRL 25174</strain>
    </source>
</reference>
<evidence type="ECO:0000256" key="1">
    <source>
        <dbReference type="SAM" id="MobiDB-lite"/>
    </source>
</evidence>
<organism evidence="3 4">
    <name type="scientific">Fusarium beomiforme</name>
    <dbReference type="NCBI Taxonomy" id="44412"/>
    <lineage>
        <taxon>Eukaryota</taxon>
        <taxon>Fungi</taxon>
        <taxon>Dikarya</taxon>
        <taxon>Ascomycota</taxon>
        <taxon>Pezizomycotina</taxon>
        <taxon>Sordariomycetes</taxon>
        <taxon>Hypocreomycetidae</taxon>
        <taxon>Hypocreales</taxon>
        <taxon>Nectriaceae</taxon>
        <taxon>Fusarium</taxon>
        <taxon>Fusarium burgessii species complex</taxon>
    </lineage>
</organism>
<feature type="compositionally biased region" description="Basic and acidic residues" evidence="1">
    <location>
        <begin position="118"/>
        <end position="129"/>
    </location>
</feature>
<accession>A0A9P5AUL9</accession>
<dbReference type="AlphaFoldDB" id="A0A9P5AUL9"/>
<proteinExistence type="predicted"/>
<feature type="chain" id="PRO_5040379958" evidence="2">
    <location>
        <begin position="18"/>
        <end position="170"/>
    </location>
</feature>
<gene>
    <name evidence="3" type="ORF">FBEOM_897</name>
</gene>
<feature type="compositionally biased region" description="Polar residues" evidence="1">
    <location>
        <begin position="130"/>
        <end position="152"/>
    </location>
</feature>
<dbReference type="OrthoDB" id="5089079at2759"/>